<organism evidence="1 2">
    <name type="scientific">Pseudoalteromonas issachenkonii</name>
    <dbReference type="NCBI Taxonomy" id="152297"/>
    <lineage>
        <taxon>Bacteria</taxon>
        <taxon>Pseudomonadati</taxon>
        <taxon>Pseudomonadota</taxon>
        <taxon>Gammaproteobacteria</taxon>
        <taxon>Alteromonadales</taxon>
        <taxon>Pseudoalteromonadaceae</taxon>
        <taxon>Pseudoalteromonas</taxon>
    </lineage>
</organism>
<evidence type="ECO:0000313" key="2">
    <source>
        <dbReference type="Proteomes" id="UP001371391"/>
    </source>
</evidence>
<evidence type="ECO:0000313" key="1">
    <source>
        <dbReference type="EMBL" id="MEL0657440.1"/>
    </source>
</evidence>
<feature type="non-terminal residue" evidence="1">
    <location>
        <position position="71"/>
    </location>
</feature>
<dbReference type="EMBL" id="JBAKAW010000247">
    <property type="protein sequence ID" value="MEL0657440.1"/>
    <property type="molecule type" value="Genomic_DNA"/>
</dbReference>
<dbReference type="Proteomes" id="UP001371391">
    <property type="component" value="Unassembled WGS sequence"/>
</dbReference>
<gene>
    <name evidence="1" type="ORF">V6257_20875</name>
</gene>
<name>A0ABU9H6F5_9GAMM</name>
<feature type="non-terminal residue" evidence="1">
    <location>
        <position position="1"/>
    </location>
</feature>
<dbReference type="RefSeq" id="WP_341604162.1">
    <property type="nucleotide sequence ID" value="NZ_JBAKAW010000247.1"/>
</dbReference>
<protein>
    <submittedName>
        <fullName evidence="1">Uncharacterized protein</fullName>
    </submittedName>
</protein>
<reference evidence="1 2" key="1">
    <citation type="submission" date="2024-02" db="EMBL/GenBank/DDBJ databases">
        <title>Bacteria isolated from the canopy kelp, Nereocystis luetkeana.</title>
        <authorList>
            <person name="Pfister C.A."/>
            <person name="Younker I.T."/>
            <person name="Light S.H."/>
        </authorList>
    </citation>
    <scope>NUCLEOTIDE SEQUENCE [LARGE SCALE GENOMIC DNA]</scope>
    <source>
        <strain evidence="1 2">TI.1.03</strain>
    </source>
</reference>
<sequence>AAILFKLKIEHSGEYAEDYFINDRFSELSALKSGEQTTTSQVLLFVLDIENNKLILTPKIANVETKKNYTL</sequence>
<comment type="caution">
    <text evidence="1">The sequence shown here is derived from an EMBL/GenBank/DDBJ whole genome shotgun (WGS) entry which is preliminary data.</text>
</comment>
<accession>A0ABU9H6F5</accession>
<keyword evidence="2" id="KW-1185">Reference proteome</keyword>
<proteinExistence type="predicted"/>